<dbReference type="GO" id="GO:0015297">
    <property type="term" value="F:antiporter activity"/>
    <property type="evidence" value="ECO:0007669"/>
    <property type="project" value="InterPro"/>
</dbReference>
<dbReference type="OrthoDB" id="2126698at2759"/>
<feature type="transmembrane region" description="Helical" evidence="7">
    <location>
        <begin position="363"/>
        <end position="386"/>
    </location>
</feature>
<evidence type="ECO:0000256" key="1">
    <source>
        <dbReference type="ARBA" id="ARBA00004141"/>
    </source>
</evidence>
<dbReference type="EMBL" id="JABELV010000078">
    <property type="protein sequence ID" value="KAG7531984.1"/>
    <property type="molecule type" value="Genomic_DNA"/>
</dbReference>
<evidence type="ECO:0000256" key="6">
    <source>
        <dbReference type="SAM" id="MobiDB-lite"/>
    </source>
</evidence>
<dbReference type="PANTHER" id="PTHR11206">
    <property type="entry name" value="MULTIDRUG RESISTANCE PROTEIN"/>
    <property type="match status" value="1"/>
</dbReference>
<feature type="region of interest" description="Disordered" evidence="6">
    <location>
        <begin position="555"/>
        <end position="582"/>
    </location>
</feature>
<accession>A0A8K0JKD2</accession>
<keyword evidence="3 7" id="KW-0812">Transmembrane</keyword>
<feature type="compositionally biased region" description="Low complexity" evidence="6">
    <location>
        <begin position="151"/>
        <end position="169"/>
    </location>
</feature>
<dbReference type="AlphaFoldDB" id="A0A8K0JKD2"/>
<gene>
    <name evidence="8" type="ORF">FFLO_03991</name>
</gene>
<dbReference type="InterPro" id="IPR045069">
    <property type="entry name" value="MATE_euk"/>
</dbReference>
<feature type="transmembrane region" description="Helical" evidence="7">
    <location>
        <begin position="283"/>
        <end position="303"/>
    </location>
</feature>
<proteinExistence type="inferred from homology"/>
<feature type="compositionally biased region" description="Acidic residues" evidence="6">
    <location>
        <begin position="556"/>
        <end position="571"/>
    </location>
</feature>
<dbReference type="GO" id="GO:0042910">
    <property type="term" value="F:xenobiotic transmembrane transporter activity"/>
    <property type="evidence" value="ECO:0007669"/>
    <property type="project" value="InterPro"/>
</dbReference>
<feature type="transmembrane region" description="Helical" evidence="7">
    <location>
        <begin position="216"/>
        <end position="238"/>
    </location>
</feature>
<dbReference type="Pfam" id="PF01554">
    <property type="entry name" value="MatE"/>
    <property type="match status" value="3"/>
</dbReference>
<comment type="subcellular location">
    <subcellularLocation>
        <location evidence="1">Membrane</location>
        <topology evidence="1">Multi-pass membrane protein</topology>
    </subcellularLocation>
</comment>
<feature type="transmembrane region" description="Helical" evidence="7">
    <location>
        <begin position="324"/>
        <end position="343"/>
    </location>
</feature>
<sequence length="582" mass="64052">MSNPAPDLYYPNPPRPGRSSISLRRGSNSNEISPLLKHNHHHHQHHPRRGDTEEEDDYDEEEEEEEEIDQTFWGAFRALSANAAPLTIGFLLEACFPLVSTLIAGRLGPNELATVGQGIQIMGVTTTVLILSSTAAQTTLSAPLFTLKHNNTTSKSKSKSPSSSTSQSHSHTHSGKKEIGIIAQRGFILAHLCVLPMLVVWWFIRPIMIALGQPESLAVGLQGFLRWMMLYVPGYALMETSKAFLQAQSIFHPPTFIVAAILPLHTALAYYLVHRTSLRENGVAISVAMSYTLIGVLLVGWIARTEARECWGGWSRRCLEGWRAYLGILVPSAMMFGSEWWSFEIVSLMAGRLGETSIAAQAAITSMDIFLAMIPYAAGLASTVRLGQLLGHNTPEAVRAAKVTVRAAYVFAILVTAFLATGLLVGRFWLAGLYVKGEGRSEDEVRGLIASVLIPIATYQVSDAVASIGSSILRSIALQNLQAAIITGSYYVLGLPLGYYLAYRQNWGLVGLWTGTSVGLFWVGAFGVIFYCVRVDWTEEMRRAVWRSRGSGFAMVEEDDDEDDEEEDEENASERDYGTMRI</sequence>
<dbReference type="Proteomes" id="UP000812966">
    <property type="component" value="Unassembled WGS sequence"/>
</dbReference>
<evidence type="ECO:0000256" key="3">
    <source>
        <dbReference type="ARBA" id="ARBA00022692"/>
    </source>
</evidence>
<feature type="transmembrane region" description="Helical" evidence="7">
    <location>
        <begin position="481"/>
        <end position="501"/>
    </location>
</feature>
<protein>
    <recommendedName>
        <fullName evidence="10">MATE efflux family protein</fullName>
    </recommendedName>
</protein>
<evidence type="ECO:0000256" key="2">
    <source>
        <dbReference type="ARBA" id="ARBA00010199"/>
    </source>
</evidence>
<evidence type="ECO:0000256" key="4">
    <source>
        <dbReference type="ARBA" id="ARBA00022989"/>
    </source>
</evidence>
<dbReference type="InterPro" id="IPR002528">
    <property type="entry name" value="MATE_fam"/>
</dbReference>
<reference evidence="8" key="1">
    <citation type="submission" date="2020-04" db="EMBL/GenBank/DDBJ databases">
        <title>Analysis of mating type loci in Filobasidium floriforme.</title>
        <authorList>
            <person name="Nowrousian M."/>
        </authorList>
    </citation>
    <scope>NUCLEOTIDE SEQUENCE</scope>
    <source>
        <strain evidence="8">CBS 6242</strain>
    </source>
</reference>
<feature type="transmembrane region" description="Helical" evidence="7">
    <location>
        <begin position="449"/>
        <end position="469"/>
    </location>
</feature>
<feature type="transmembrane region" description="Helical" evidence="7">
    <location>
        <begin position="407"/>
        <end position="429"/>
    </location>
</feature>
<feature type="transmembrane region" description="Helical" evidence="7">
    <location>
        <begin position="250"/>
        <end position="271"/>
    </location>
</feature>
<evidence type="ECO:0000256" key="5">
    <source>
        <dbReference type="ARBA" id="ARBA00023136"/>
    </source>
</evidence>
<comment type="similarity">
    <text evidence="2">Belongs to the multi antimicrobial extrusion (MATE) (TC 2.A.66.1) family.</text>
</comment>
<feature type="region of interest" description="Disordered" evidence="6">
    <location>
        <begin position="1"/>
        <end position="69"/>
    </location>
</feature>
<feature type="compositionally biased region" description="Polar residues" evidence="6">
    <location>
        <begin position="19"/>
        <end position="32"/>
    </location>
</feature>
<dbReference type="NCBIfam" id="TIGR00797">
    <property type="entry name" value="matE"/>
    <property type="match status" value="1"/>
</dbReference>
<keyword evidence="5 7" id="KW-0472">Membrane</keyword>
<feature type="compositionally biased region" description="Basic residues" evidence="6">
    <location>
        <begin position="37"/>
        <end position="48"/>
    </location>
</feature>
<evidence type="ECO:0008006" key="10">
    <source>
        <dbReference type="Google" id="ProtNLM"/>
    </source>
</evidence>
<evidence type="ECO:0000256" key="7">
    <source>
        <dbReference type="SAM" id="Phobius"/>
    </source>
</evidence>
<organism evidence="8 9">
    <name type="scientific">Filobasidium floriforme</name>
    <dbReference type="NCBI Taxonomy" id="5210"/>
    <lineage>
        <taxon>Eukaryota</taxon>
        <taxon>Fungi</taxon>
        <taxon>Dikarya</taxon>
        <taxon>Basidiomycota</taxon>
        <taxon>Agaricomycotina</taxon>
        <taxon>Tremellomycetes</taxon>
        <taxon>Filobasidiales</taxon>
        <taxon>Filobasidiaceae</taxon>
        <taxon>Filobasidium</taxon>
    </lineage>
</organism>
<keyword evidence="9" id="KW-1185">Reference proteome</keyword>
<feature type="compositionally biased region" description="Basic and acidic residues" evidence="6">
    <location>
        <begin position="572"/>
        <end position="582"/>
    </location>
</feature>
<comment type="caution">
    <text evidence="8">The sequence shown here is derived from an EMBL/GenBank/DDBJ whole genome shotgun (WGS) entry which is preliminary data.</text>
</comment>
<evidence type="ECO:0000313" key="9">
    <source>
        <dbReference type="Proteomes" id="UP000812966"/>
    </source>
</evidence>
<feature type="region of interest" description="Disordered" evidence="6">
    <location>
        <begin position="151"/>
        <end position="175"/>
    </location>
</feature>
<feature type="compositionally biased region" description="Acidic residues" evidence="6">
    <location>
        <begin position="52"/>
        <end position="69"/>
    </location>
</feature>
<feature type="transmembrane region" description="Helical" evidence="7">
    <location>
        <begin position="186"/>
        <end position="204"/>
    </location>
</feature>
<name>A0A8K0JKD2_9TREE</name>
<evidence type="ECO:0000313" key="8">
    <source>
        <dbReference type="EMBL" id="KAG7531984.1"/>
    </source>
</evidence>
<dbReference type="CDD" id="cd13132">
    <property type="entry name" value="MATE_eukaryotic"/>
    <property type="match status" value="1"/>
</dbReference>
<dbReference type="GO" id="GO:1990961">
    <property type="term" value="P:xenobiotic detoxification by transmembrane export across the plasma membrane"/>
    <property type="evidence" value="ECO:0007669"/>
    <property type="project" value="InterPro"/>
</dbReference>
<dbReference type="GO" id="GO:0016020">
    <property type="term" value="C:membrane"/>
    <property type="evidence" value="ECO:0007669"/>
    <property type="project" value="UniProtKB-SubCell"/>
</dbReference>
<feature type="transmembrane region" description="Helical" evidence="7">
    <location>
        <begin position="507"/>
        <end position="533"/>
    </location>
</feature>
<keyword evidence="4 7" id="KW-1133">Transmembrane helix</keyword>